<reference evidence="1 2" key="1">
    <citation type="submission" date="2018-02" db="EMBL/GenBank/DDBJ databases">
        <title>Draft genome sequences of Elsinoe sp., causing black scab on jojoba.</title>
        <authorList>
            <person name="Stodart B."/>
            <person name="Jeffress S."/>
            <person name="Ash G."/>
            <person name="Arun Chinnappa K."/>
        </authorList>
    </citation>
    <scope>NUCLEOTIDE SEQUENCE [LARGE SCALE GENOMIC DNA]</scope>
    <source>
        <strain evidence="1 2">Hillstone_2</strain>
    </source>
</reference>
<accession>A0A4U7BAU3</accession>
<proteinExistence type="predicted"/>
<protein>
    <submittedName>
        <fullName evidence="1">Uncharacterized protein</fullName>
    </submittedName>
</protein>
<evidence type="ECO:0000313" key="1">
    <source>
        <dbReference type="EMBL" id="TKX27211.1"/>
    </source>
</evidence>
<dbReference type="AlphaFoldDB" id="A0A4U7BAU3"/>
<dbReference type="EMBL" id="PTQR01000006">
    <property type="protein sequence ID" value="TKX27211.1"/>
    <property type="molecule type" value="Genomic_DNA"/>
</dbReference>
<gene>
    <name evidence="1" type="ORF">C1H76_0505</name>
</gene>
<sequence>MAKAKKIPEGDNKALVTLQNVVAKPKPFCSFWLDSTHTSSPFSHLGPEAVSTLCKSLKLSTNRNLLKNPLLVGSGVFNPGNVINSLNLPDWSYAGYGVSAYPGLVSLFGTSNTTDLRDDLSAGFITQNVQMNSRKYYRLTWSDNVSCSRGPCILQVKTYDGDHGQWNATIAKNDVGIAPNPAEKYHRFFSGRLVRALCRIWQVSIMGYW</sequence>
<name>A0A4U7BAU3_9PEZI</name>
<comment type="caution">
    <text evidence="1">The sequence shown here is derived from an EMBL/GenBank/DDBJ whole genome shotgun (WGS) entry which is preliminary data.</text>
</comment>
<organism evidence="1 2">
    <name type="scientific">Elsinoe australis</name>
    <dbReference type="NCBI Taxonomy" id="40998"/>
    <lineage>
        <taxon>Eukaryota</taxon>
        <taxon>Fungi</taxon>
        <taxon>Dikarya</taxon>
        <taxon>Ascomycota</taxon>
        <taxon>Pezizomycotina</taxon>
        <taxon>Dothideomycetes</taxon>
        <taxon>Dothideomycetidae</taxon>
        <taxon>Myriangiales</taxon>
        <taxon>Elsinoaceae</taxon>
        <taxon>Elsinoe</taxon>
    </lineage>
</organism>
<dbReference type="Proteomes" id="UP000308133">
    <property type="component" value="Unassembled WGS sequence"/>
</dbReference>
<evidence type="ECO:0000313" key="2">
    <source>
        <dbReference type="Proteomes" id="UP000308133"/>
    </source>
</evidence>